<protein>
    <submittedName>
        <fullName evidence="2">Addiction module antitoxin</fullName>
    </submittedName>
</protein>
<comment type="caution">
    <text evidence="2">The sequence shown here is derived from an EMBL/GenBank/DDBJ whole genome shotgun (WGS) entry which is preliminary data.</text>
</comment>
<dbReference type="InterPro" id="IPR010985">
    <property type="entry name" value="Ribbon_hlx_hlx"/>
</dbReference>
<accession>A0ABT6QAC6</accession>
<gene>
    <name evidence="2" type="ORF">QJV33_11320</name>
</gene>
<keyword evidence="3" id="KW-1185">Reference proteome</keyword>
<dbReference type="InterPro" id="IPR013321">
    <property type="entry name" value="Arc_rbn_hlx_hlx"/>
</dbReference>
<organism evidence="2 3">
    <name type="scientific">Commensalibacter nepenthis</name>
    <dbReference type="NCBI Taxonomy" id="3043872"/>
    <lineage>
        <taxon>Bacteria</taxon>
        <taxon>Pseudomonadati</taxon>
        <taxon>Pseudomonadota</taxon>
        <taxon>Alphaproteobacteria</taxon>
        <taxon>Acetobacterales</taxon>
        <taxon>Acetobacteraceae</taxon>
    </lineage>
</organism>
<reference evidence="2" key="1">
    <citation type="submission" date="2023-05" db="EMBL/GenBank/DDBJ databases">
        <title>Whole genome sequence of Commensalibacter sp.</title>
        <authorList>
            <person name="Charoenyingcharoen P."/>
            <person name="Yukphan P."/>
        </authorList>
    </citation>
    <scope>NUCLEOTIDE SEQUENCE</scope>
    <source>
        <strain evidence="2">TBRC 10068</strain>
    </source>
</reference>
<dbReference type="Gene3D" id="1.10.1220.10">
    <property type="entry name" value="Met repressor-like"/>
    <property type="match status" value="1"/>
</dbReference>
<feature type="domain" description="Ribbon-helix-helix protein RHH" evidence="1">
    <location>
        <begin position="3"/>
        <end position="50"/>
    </location>
</feature>
<dbReference type="RefSeq" id="WP_281463503.1">
    <property type="nucleotide sequence ID" value="NZ_JASBAN010000002.1"/>
</dbReference>
<dbReference type="InterPro" id="IPR045559">
    <property type="entry name" value="RHH_9"/>
</dbReference>
<name>A0ABT6QAC6_9PROT</name>
<proteinExistence type="predicted"/>
<evidence type="ECO:0000313" key="3">
    <source>
        <dbReference type="Proteomes" id="UP001431775"/>
    </source>
</evidence>
<dbReference type="Proteomes" id="UP001431775">
    <property type="component" value="Unassembled WGS sequence"/>
</dbReference>
<sequence>MKTDVMTFKVEAELKENFKAVAARHDRPVAQVIRELMREYISKNREPNELTLETMRKSERGEDLHTAKDINDLYKQLGI</sequence>
<dbReference type="EMBL" id="JASBAN010000002">
    <property type="protein sequence ID" value="MDI2113858.1"/>
    <property type="molecule type" value="Genomic_DNA"/>
</dbReference>
<evidence type="ECO:0000259" key="1">
    <source>
        <dbReference type="Pfam" id="PF19839"/>
    </source>
</evidence>
<dbReference type="SUPFAM" id="SSF47598">
    <property type="entry name" value="Ribbon-helix-helix"/>
    <property type="match status" value="1"/>
</dbReference>
<evidence type="ECO:0000313" key="2">
    <source>
        <dbReference type="EMBL" id="MDI2113858.1"/>
    </source>
</evidence>
<dbReference type="Pfam" id="PF19839">
    <property type="entry name" value="RHH_9"/>
    <property type="match status" value="1"/>
</dbReference>